<evidence type="ECO:0000256" key="4">
    <source>
        <dbReference type="ARBA" id="ARBA00022840"/>
    </source>
</evidence>
<keyword evidence="7" id="KW-0472">Membrane</keyword>
<evidence type="ECO:0000313" key="10">
    <source>
        <dbReference type="Proteomes" id="UP000249169"/>
    </source>
</evidence>
<feature type="region of interest" description="Disordered" evidence="6">
    <location>
        <begin position="426"/>
        <end position="535"/>
    </location>
</feature>
<keyword evidence="7" id="KW-0812">Transmembrane</keyword>
<evidence type="ECO:0000256" key="3">
    <source>
        <dbReference type="ARBA" id="ARBA00022777"/>
    </source>
</evidence>
<dbReference type="InterPro" id="IPR017441">
    <property type="entry name" value="Protein_kinase_ATP_BS"/>
</dbReference>
<dbReference type="GO" id="GO:0004674">
    <property type="term" value="F:protein serine/threonine kinase activity"/>
    <property type="evidence" value="ECO:0007669"/>
    <property type="project" value="TreeGrafter"/>
</dbReference>
<evidence type="ECO:0000313" key="9">
    <source>
        <dbReference type="EMBL" id="RAL23629.1"/>
    </source>
</evidence>
<evidence type="ECO:0000256" key="6">
    <source>
        <dbReference type="SAM" id="MobiDB-lite"/>
    </source>
</evidence>
<sequence>MRYNRRRSYPVRILPATASLRERTPTVRSLGPYRLIERIGVGGMAEVYLADAMRSGGLVQPCVVKLLHRNLARDQSFTRMLLEEAKLIASLRHNNISSLYDVGAEDGNFFLVMEYVNGRDLHAILAESARRGRALPVEAALYIAREVCKGLHFAHTRAGADGRPLQLVHRDISPQNILLSVLGEVKIIDFGIAKFDSRLREHTRAGVIKGKFGYMSPEQAWDEPLDHRSDLFSVAICLYEMLSGRSVYGQSDDPITMLKRARQAEIRPLGEWRSDLPDELLAVLKKALSHKREHRFQDAHAFGQALTSVLAGIAPRYTGLESGTLIREFFDEKDPALEALSPSRSPGSRRRDPRAQTTRKAPPRIEPQEIEEHTAPMQEVPDEVRLSGAYAQVPAESAGADDATYVKTVPADFAHEKTELFDEARLSGAHGVISPDEVRDSPRRPARDMRAPSASGSGPVATYQDAWGDDGPGELEPETNPHHRSPGRSGAQAHYNSEASDAAPPYENARGAAARQPGHATYATPTPVAASSPTSEQSDASAFALNRRSQIALGIVLVLIALGFLAMRFL</sequence>
<feature type="compositionally biased region" description="Basic and acidic residues" evidence="6">
    <location>
        <begin position="436"/>
        <end position="450"/>
    </location>
</feature>
<name>A0A328CAY6_9DELT</name>
<dbReference type="PANTHER" id="PTHR43289">
    <property type="entry name" value="MITOGEN-ACTIVATED PROTEIN KINASE KINASE KINASE 20-RELATED"/>
    <property type="match status" value="1"/>
</dbReference>
<keyword evidence="7" id="KW-1133">Transmembrane helix</keyword>
<keyword evidence="10" id="KW-1185">Reference proteome</keyword>
<dbReference type="Gene3D" id="3.30.200.20">
    <property type="entry name" value="Phosphorylase Kinase, domain 1"/>
    <property type="match status" value="1"/>
</dbReference>
<feature type="binding site" evidence="5">
    <location>
        <position position="65"/>
    </location>
    <ligand>
        <name>ATP</name>
        <dbReference type="ChEBI" id="CHEBI:30616"/>
    </ligand>
</feature>
<evidence type="ECO:0000256" key="7">
    <source>
        <dbReference type="SAM" id="Phobius"/>
    </source>
</evidence>
<protein>
    <recommendedName>
        <fullName evidence="8">Protein kinase domain-containing protein</fullName>
    </recommendedName>
</protein>
<dbReference type="InterPro" id="IPR011009">
    <property type="entry name" value="Kinase-like_dom_sf"/>
</dbReference>
<evidence type="ECO:0000256" key="5">
    <source>
        <dbReference type="PROSITE-ProRule" id="PRU10141"/>
    </source>
</evidence>
<keyword evidence="1" id="KW-0808">Transferase</keyword>
<dbReference type="InterPro" id="IPR008266">
    <property type="entry name" value="Tyr_kinase_AS"/>
</dbReference>
<reference evidence="9 10" key="1">
    <citation type="submission" date="2018-05" db="EMBL/GenBank/DDBJ databases">
        <title>Lujinxingia marina gen. nov. sp. nov., a new facultative anaerobic member of the class Deltaproteobacteria, and proposal of Lujinxingaceae fam. nov.</title>
        <authorList>
            <person name="Li C.-M."/>
        </authorList>
    </citation>
    <scope>NUCLEOTIDE SEQUENCE [LARGE SCALE GENOMIC DNA]</scope>
    <source>
        <strain evidence="9 10">B210</strain>
    </source>
</reference>
<gene>
    <name evidence="9" type="ORF">DL240_05570</name>
</gene>
<dbReference type="PROSITE" id="PS00107">
    <property type="entry name" value="PROTEIN_KINASE_ATP"/>
    <property type="match status" value="1"/>
</dbReference>
<evidence type="ECO:0000256" key="1">
    <source>
        <dbReference type="ARBA" id="ARBA00022679"/>
    </source>
</evidence>
<dbReference type="InterPro" id="IPR000719">
    <property type="entry name" value="Prot_kinase_dom"/>
</dbReference>
<comment type="caution">
    <text evidence="9">The sequence shown here is derived from an EMBL/GenBank/DDBJ whole genome shotgun (WGS) entry which is preliminary data.</text>
</comment>
<dbReference type="AlphaFoldDB" id="A0A328CAY6"/>
<accession>A0A328CAY6</accession>
<keyword evidence="3" id="KW-0418">Kinase</keyword>
<dbReference type="PROSITE" id="PS50011">
    <property type="entry name" value="PROTEIN_KINASE_DOM"/>
    <property type="match status" value="1"/>
</dbReference>
<keyword evidence="2 5" id="KW-0547">Nucleotide-binding</keyword>
<proteinExistence type="predicted"/>
<dbReference type="CDD" id="cd14014">
    <property type="entry name" value="STKc_PknB_like"/>
    <property type="match status" value="1"/>
</dbReference>
<dbReference type="GO" id="GO:0005524">
    <property type="term" value="F:ATP binding"/>
    <property type="evidence" value="ECO:0007669"/>
    <property type="project" value="UniProtKB-UniRule"/>
</dbReference>
<dbReference type="Proteomes" id="UP000249169">
    <property type="component" value="Unassembled WGS sequence"/>
</dbReference>
<dbReference type="EMBL" id="QHKO01000002">
    <property type="protein sequence ID" value="RAL23629.1"/>
    <property type="molecule type" value="Genomic_DNA"/>
</dbReference>
<dbReference type="Pfam" id="PF00069">
    <property type="entry name" value="Pkinase"/>
    <property type="match status" value="1"/>
</dbReference>
<feature type="domain" description="Protein kinase" evidence="8">
    <location>
        <begin position="33"/>
        <end position="307"/>
    </location>
</feature>
<keyword evidence="4 5" id="KW-0067">ATP-binding</keyword>
<evidence type="ECO:0000256" key="2">
    <source>
        <dbReference type="ARBA" id="ARBA00022741"/>
    </source>
</evidence>
<organism evidence="9 10">
    <name type="scientific">Lujinxingia litoralis</name>
    <dbReference type="NCBI Taxonomy" id="2211119"/>
    <lineage>
        <taxon>Bacteria</taxon>
        <taxon>Deltaproteobacteria</taxon>
        <taxon>Bradymonadales</taxon>
        <taxon>Lujinxingiaceae</taxon>
        <taxon>Lujinxingia</taxon>
    </lineage>
</organism>
<feature type="compositionally biased region" description="Acidic residues" evidence="6">
    <location>
        <begin position="467"/>
        <end position="477"/>
    </location>
</feature>
<dbReference type="PROSITE" id="PS00109">
    <property type="entry name" value="PROTEIN_KINASE_TYR"/>
    <property type="match status" value="1"/>
</dbReference>
<dbReference type="Gene3D" id="1.10.510.10">
    <property type="entry name" value="Transferase(Phosphotransferase) domain 1"/>
    <property type="match status" value="1"/>
</dbReference>
<feature type="transmembrane region" description="Helical" evidence="7">
    <location>
        <begin position="551"/>
        <end position="569"/>
    </location>
</feature>
<dbReference type="SUPFAM" id="SSF56112">
    <property type="entry name" value="Protein kinase-like (PK-like)"/>
    <property type="match status" value="1"/>
</dbReference>
<dbReference type="PANTHER" id="PTHR43289:SF6">
    <property type="entry name" value="SERINE_THREONINE-PROTEIN KINASE NEKL-3"/>
    <property type="match status" value="1"/>
</dbReference>
<feature type="region of interest" description="Disordered" evidence="6">
    <location>
        <begin position="336"/>
        <end position="379"/>
    </location>
</feature>
<evidence type="ECO:0000259" key="8">
    <source>
        <dbReference type="PROSITE" id="PS50011"/>
    </source>
</evidence>